<dbReference type="SUPFAM" id="SSF51197">
    <property type="entry name" value="Clavaminate synthase-like"/>
    <property type="match status" value="1"/>
</dbReference>
<keyword evidence="3" id="KW-0223">Dioxygenase</keyword>
<dbReference type="PANTHER" id="PTHR30468">
    <property type="entry name" value="ALPHA-KETOGLUTARATE-DEPENDENT SULFONATE DIOXYGENASE"/>
    <property type="match status" value="1"/>
</dbReference>
<evidence type="ECO:0000256" key="1">
    <source>
        <dbReference type="ARBA" id="ARBA00005896"/>
    </source>
</evidence>
<dbReference type="InterPro" id="IPR003819">
    <property type="entry name" value="TauD/TfdA-like"/>
</dbReference>
<reference evidence="7" key="1">
    <citation type="submission" date="2020-05" db="EMBL/GenBank/DDBJ databases">
        <authorList>
            <person name="Chiriac C."/>
            <person name="Salcher M."/>
            <person name="Ghai R."/>
            <person name="Kavagutti S V."/>
        </authorList>
    </citation>
    <scope>NUCLEOTIDE SEQUENCE</scope>
</reference>
<name>A0A6J6EEQ3_9ZZZZ</name>
<dbReference type="GO" id="GO:0005737">
    <property type="term" value="C:cytoplasm"/>
    <property type="evidence" value="ECO:0007669"/>
    <property type="project" value="TreeGrafter"/>
</dbReference>
<dbReference type="InterPro" id="IPR051323">
    <property type="entry name" value="AtsK-like"/>
</dbReference>
<dbReference type="Pfam" id="PF02668">
    <property type="entry name" value="TauD"/>
    <property type="match status" value="1"/>
</dbReference>
<evidence type="ECO:0000256" key="2">
    <source>
        <dbReference type="ARBA" id="ARBA00022723"/>
    </source>
</evidence>
<organism evidence="7">
    <name type="scientific">freshwater metagenome</name>
    <dbReference type="NCBI Taxonomy" id="449393"/>
    <lineage>
        <taxon>unclassified sequences</taxon>
        <taxon>metagenomes</taxon>
        <taxon>ecological metagenomes</taxon>
    </lineage>
</organism>
<feature type="domain" description="TauD/TfdA-like" evidence="6">
    <location>
        <begin position="4"/>
        <end position="273"/>
    </location>
</feature>
<dbReference type="GO" id="GO:0046872">
    <property type="term" value="F:metal ion binding"/>
    <property type="evidence" value="ECO:0007669"/>
    <property type="project" value="UniProtKB-KW"/>
</dbReference>
<evidence type="ECO:0000256" key="4">
    <source>
        <dbReference type="ARBA" id="ARBA00023002"/>
    </source>
</evidence>
<keyword evidence="4" id="KW-0560">Oxidoreductase</keyword>
<sequence length="281" mass="31385">MSYEVRPLTGVMGAEIVGVDLATLDDDSLSDVRRLMCEHEVVVFRDQSLTPRSQSEFSDRLGPSGEVPFVGTMSGFPNVIRVVKEADEGAAFNFGGAWHSDFSFQVEPPSFTVLAAVDLPPWGGDTVFASMTAAWAALGPQMRERLSALDAVHTARDAYSRRMQPLHSGMRGMSIVCDDSANDERVHPLVVVHPETGKEVLFYNRAYVRDIVGMDSEEAAELLDFLHAHTTDVRFQYRHRWRNGDVVVWDNRSTQHFAINDYAGFRRELHRTTVKGGVPSR</sequence>
<keyword evidence="5" id="KW-0408">Iron</keyword>
<dbReference type="InterPro" id="IPR042098">
    <property type="entry name" value="TauD-like_sf"/>
</dbReference>
<evidence type="ECO:0000256" key="5">
    <source>
        <dbReference type="ARBA" id="ARBA00023004"/>
    </source>
</evidence>
<comment type="similarity">
    <text evidence="1">Belongs to the TfdA dioxygenase family.</text>
</comment>
<evidence type="ECO:0000259" key="6">
    <source>
        <dbReference type="Pfam" id="PF02668"/>
    </source>
</evidence>
<dbReference type="GO" id="GO:0016706">
    <property type="term" value="F:2-oxoglutarate-dependent dioxygenase activity"/>
    <property type="evidence" value="ECO:0007669"/>
    <property type="project" value="TreeGrafter"/>
</dbReference>
<gene>
    <name evidence="7" type="ORF">UFOPK1722_00605</name>
</gene>
<dbReference type="Gene3D" id="3.60.130.10">
    <property type="entry name" value="Clavaminate synthase-like"/>
    <property type="match status" value="1"/>
</dbReference>
<accession>A0A6J6EEQ3</accession>
<protein>
    <submittedName>
        <fullName evidence="7">Unannotated protein</fullName>
    </submittedName>
</protein>
<dbReference type="EMBL" id="CAEZTS010000038">
    <property type="protein sequence ID" value="CAB4574567.1"/>
    <property type="molecule type" value="Genomic_DNA"/>
</dbReference>
<dbReference type="PANTHER" id="PTHR30468:SF1">
    <property type="entry name" value="ALPHA-KETOGLUTARATE-DEPENDENT SULFONATE DIOXYGENASE"/>
    <property type="match status" value="1"/>
</dbReference>
<proteinExistence type="inferred from homology"/>
<keyword evidence="2" id="KW-0479">Metal-binding</keyword>
<dbReference type="AlphaFoldDB" id="A0A6J6EEQ3"/>
<evidence type="ECO:0000313" key="7">
    <source>
        <dbReference type="EMBL" id="CAB4574567.1"/>
    </source>
</evidence>
<evidence type="ECO:0000256" key="3">
    <source>
        <dbReference type="ARBA" id="ARBA00022964"/>
    </source>
</evidence>